<comment type="caution">
    <text evidence="2">The sequence shown here is derived from an EMBL/GenBank/DDBJ whole genome shotgun (WGS) entry which is preliminary data.</text>
</comment>
<accession>A0A4R1L4W3</accession>
<dbReference type="Gene3D" id="6.10.280.50">
    <property type="match status" value="1"/>
</dbReference>
<dbReference type="AlphaFoldDB" id="A0A4R1L4W3"/>
<proteinExistence type="predicted"/>
<sequence>MDTEVSFTSPTSELRQLEEQHRRYSEQLETLLQKPYLSAEEQLEETRLKKLKLQVKDRLMAHRQPPQNVYNVA</sequence>
<feature type="region of interest" description="Disordered" evidence="1">
    <location>
        <begin position="1"/>
        <end position="21"/>
    </location>
</feature>
<dbReference type="Pfam" id="PF04325">
    <property type="entry name" value="DUF465"/>
    <property type="match status" value="1"/>
</dbReference>
<protein>
    <submittedName>
        <fullName evidence="2">Uncharacterized protein DUF465</fullName>
    </submittedName>
</protein>
<dbReference type="Proteomes" id="UP000295210">
    <property type="component" value="Unassembled WGS sequence"/>
</dbReference>
<evidence type="ECO:0000313" key="3">
    <source>
        <dbReference type="Proteomes" id="UP000295210"/>
    </source>
</evidence>
<gene>
    <name evidence="2" type="ORF">C7378_2723</name>
</gene>
<evidence type="ECO:0000256" key="1">
    <source>
        <dbReference type="SAM" id="MobiDB-lite"/>
    </source>
</evidence>
<dbReference type="RefSeq" id="WP_131997643.1">
    <property type="nucleotide sequence ID" value="NZ_SMGK01000004.1"/>
</dbReference>
<dbReference type="InterPro" id="IPR007420">
    <property type="entry name" value="DUF465"/>
</dbReference>
<reference evidence="2 3" key="1">
    <citation type="submission" date="2019-03" db="EMBL/GenBank/DDBJ databases">
        <title>Genomic Encyclopedia of Type Strains, Phase IV (KMG-IV): sequencing the most valuable type-strain genomes for metagenomic binning, comparative biology and taxonomic classification.</title>
        <authorList>
            <person name="Goeker M."/>
        </authorList>
    </citation>
    <scope>NUCLEOTIDE SEQUENCE [LARGE SCALE GENOMIC DNA]</scope>
    <source>
        <strain evidence="2 3">DSM 103428</strain>
    </source>
</reference>
<dbReference type="EMBL" id="SMGK01000004">
    <property type="protein sequence ID" value="TCK72090.1"/>
    <property type="molecule type" value="Genomic_DNA"/>
</dbReference>
<organism evidence="2 3">
    <name type="scientific">Acidipila rosea</name>
    <dbReference type="NCBI Taxonomy" id="768535"/>
    <lineage>
        <taxon>Bacteria</taxon>
        <taxon>Pseudomonadati</taxon>
        <taxon>Acidobacteriota</taxon>
        <taxon>Terriglobia</taxon>
        <taxon>Terriglobales</taxon>
        <taxon>Acidobacteriaceae</taxon>
        <taxon>Acidipila</taxon>
    </lineage>
</organism>
<name>A0A4R1L4W3_9BACT</name>
<dbReference type="OrthoDB" id="122956at2"/>
<evidence type="ECO:0000313" key="2">
    <source>
        <dbReference type="EMBL" id="TCK72090.1"/>
    </source>
</evidence>
<feature type="compositionally biased region" description="Polar residues" evidence="1">
    <location>
        <begin position="1"/>
        <end position="14"/>
    </location>
</feature>
<keyword evidence="3" id="KW-1185">Reference proteome</keyword>
<dbReference type="InterPro" id="IPR038444">
    <property type="entry name" value="DUF465_sf"/>
</dbReference>